<accession>A0ABX5FKR8</accession>
<name>A0ABX5FKR8_9BACL</name>
<dbReference type="Gene3D" id="1.10.10.60">
    <property type="entry name" value="Homeodomain-like"/>
    <property type="match status" value="1"/>
</dbReference>
<keyword evidence="3" id="KW-1185">Reference proteome</keyword>
<evidence type="ECO:0000313" key="2">
    <source>
        <dbReference type="EMBL" id="PSK04099.1"/>
    </source>
</evidence>
<gene>
    <name evidence="2" type="ORF">C7R92_27350</name>
</gene>
<dbReference type="InterPro" id="IPR009057">
    <property type="entry name" value="Homeodomain-like_sf"/>
</dbReference>
<sequence length="152" mass="17517">MVRVSKRDYYKAKLTPQQQRAAELLIDNEFGLLSEDGKKLPMEKIADMCGISRTTLYEFKKIPNFIGYKNYLSDDLLETHREQIYKALLDLALGRVGNKVPSVKALDLYLRRFGLLTDRVEHVDNTSTFTPKSPDEIQAEILKFSRMVNGEE</sequence>
<dbReference type="Proteomes" id="UP000241645">
    <property type="component" value="Unassembled WGS sequence"/>
</dbReference>
<dbReference type="SUPFAM" id="SSF46689">
    <property type="entry name" value="Homeodomain-like"/>
    <property type="match status" value="1"/>
</dbReference>
<feature type="domain" description="Homeodomain phBC6A51-type" evidence="1">
    <location>
        <begin position="11"/>
        <end position="124"/>
    </location>
</feature>
<comment type="caution">
    <text evidence="2">The sequence shown here is derived from an EMBL/GenBank/DDBJ whole genome shotgun (WGS) entry which is preliminary data.</text>
</comment>
<organism evidence="2 3">
    <name type="scientific">Brevibacillus porteri</name>
    <dbReference type="NCBI Taxonomy" id="2126350"/>
    <lineage>
        <taxon>Bacteria</taxon>
        <taxon>Bacillati</taxon>
        <taxon>Bacillota</taxon>
        <taxon>Bacilli</taxon>
        <taxon>Bacillales</taxon>
        <taxon>Paenibacillaceae</taxon>
        <taxon>Brevibacillus</taxon>
    </lineage>
</organism>
<evidence type="ECO:0000259" key="1">
    <source>
        <dbReference type="Pfam" id="PF13022"/>
    </source>
</evidence>
<dbReference type="InterPro" id="IPR024978">
    <property type="entry name" value="Homeodomain_phBC6A51-type"/>
</dbReference>
<protein>
    <recommendedName>
        <fullName evidence="1">Homeodomain phBC6A51-type domain-containing protein</fullName>
    </recommendedName>
</protein>
<reference evidence="2 3" key="1">
    <citation type="submission" date="2018-03" db="EMBL/GenBank/DDBJ databases">
        <title>Brevisbacillus phylogenomics.</title>
        <authorList>
            <person name="Dunlap C."/>
        </authorList>
    </citation>
    <scope>NUCLEOTIDE SEQUENCE [LARGE SCALE GENOMIC DNA]</scope>
    <source>
        <strain evidence="2 3">NRRL B-41110</strain>
    </source>
</reference>
<dbReference type="EMBL" id="PXZO01000063">
    <property type="protein sequence ID" value="PSK04099.1"/>
    <property type="molecule type" value="Genomic_DNA"/>
</dbReference>
<evidence type="ECO:0000313" key="3">
    <source>
        <dbReference type="Proteomes" id="UP000241645"/>
    </source>
</evidence>
<proteinExistence type="predicted"/>
<dbReference type="Pfam" id="PF13022">
    <property type="entry name" value="HTH_Tnp_1_2"/>
    <property type="match status" value="1"/>
</dbReference>